<evidence type="ECO:0000256" key="1">
    <source>
        <dbReference type="ARBA" id="ARBA00006464"/>
    </source>
</evidence>
<comment type="caution">
    <text evidence="5">The sequence shown here is derived from an EMBL/GenBank/DDBJ whole genome shotgun (WGS) entry which is preliminary data.</text>
</comment>
<reference evidence="5 6" key="1">
    <citation type="submission" date="2017-11" db="EMBL/GenBank/DDBJ databases">
        <authorList>
            <person name="Han C.G."/>
        </authorList>
    </citation>
    <scope>NUCLEOTIDE SEQUENCE [LARGE SCALE GENOMIC DNA]</scope>
    <source>
        <strain evidence="5 6">HCNT1</strain>
    </source>
</reference>
<dbReference type="EMBL" id="PIQN01000014">
    <property type="protein sequence ID" value="PKA41986.1"/>
    <property type="molecule type" value="Genomic_DNA"/>
</dbReference>
<organism evidence="5 6">
    <name type="scientific">Rhizobium sullae</name>
    <name type="common">Rhizobium hedysari</name>
    <dbReference type="NCBI Taxonomy" id="50338"/>
    <lineage>
        <taxon>Bacteria</taxon>
        <taxon>Pseudomonadati</taxon>
        <taxon>Pseudomonadota</taxon>
        <taxon>Alphaproteobacteria</taxon>
        <taxon>Hyphomicrobiales</taxon>
        <taxon>Rhizobiaceae</taxon>
        <taxon>Rhizobium/Agrobacterium group</taxon>
        <taxon>Rhizobium</taxon>
    </lineage>
</organism>
<keyword evidence="2" id="KW-0270">Exopolysaccharide synthesis</keyword>
<dbReference type="PANTHER" id="PTHR30576:SF0">
    <property type="entry name" value="UNDECAPRENYL-PHOSPHATE N-ACETYLGALACTOSAMINYL 1-PHOSPHATE TRANSFERASE-RELATED"/>
    <property type="match status" value="1"/>
</dbReference>
<evidence type="ECO:0000259" key="4">
    <source>
        <dbReference type="Pfam" id="PF02397"/>
    </source>
</evidence>
<comment type="similarity">
    <text evidence="1">Belongs to the bacterial sugar transferase family.</text>
</comment>
<evidence type="ECO:0000313" key="6">
    <source>
        <dbReference type="Proteomes" id="UP000232164"/>
    </source>
</evidence>
<feature type="transmembrane region" description="Helical" evidence="3">
    <location>
        <begin position="42"/>
        <end position="63"/>
    </location>
</feature>
<name>A0A2N0D7E5_RHISU</name>
<dbReference type="STRING" id="1041146.GCA_000427985_02290"/>
<evidence type="ECO:0000313" key="5">
    <source>
        <dbReference type="EMBL" id="PKA41986.1"/>
    </source>
</evidence>
<accession>A0A2N0D7E5</accession>
<keyword evidence="3" id="KW-1133">Transmembrane helix</keyword>
<dbReference type="Pfam" id="PF02397">
    <property type="entry name" value="Bac_transf"/>
    <property type="match status" value="1"/>
</dbReference>
<dbReference type="GO" id="GO:0016780">
    <property type="term" value="F:phosphotransferase activity, for other substituted phosphate groups"/>
    <property type="evidence" value="ECO:0007669"/>
    <property type="project" value="TreeGrafter"/>
</dbReference>
<feature type="domain" description="Bacterial sugar transferase" evidence="4">
    <location>
        <begin position="37"/>
        <end position="223"/>
    </location>
</feature>
<dbReference type="PANTHER" id="PTHR30576">
    <property type="entry name" value="COLANIC BIOSYNTHESIS UDP-GLUCOSE LIPID CARRIER TRANSFERASE"/>
    <property type="match status" value="1"/>
</dbReference>
<keyword evidence="3" id="KW-0472">Membrane</keyword>
<gene>
    <name evidence="5" type="ORF">CWR43_17760</name>
</gene>
<keyword evidence="3" id="KW-0812">Transmembrane</keyword>
<sequence length="233" mass="25573">MASTVGTSEMKYDAEFADASHNHRDRHVPQPAGGAQKRIFDAVLACVAILCLLPLMIAIALLVRLTDGGPMLSAEKRRSVGGEGFECYSFRKLPVDWRLRLGQHLSRHPDELASWIMTATLKDDVLLTPVGRILDRTGLDDLPQLLNVLLGDMSFVGPPSLPVDRSDVKRGNVSAQFCRPGMISDCRTSADGTRNWEAAAASYAAQWSFVGDLKILVRAISGLFQAERFQLNH</sequence>
<evidence type="ECO:0000256" key="3">
    <source>
        <dbReference type="SAM" id="Phobius"/>
    </source>
</evidence>
<evidence type="ECO:0000256" key="2">
    <source>
        <dbReference type="ARBA" id="ARBA00023169"/>
    </source>
</evidence>
<dbReference type="Proteomes" id="UP000232164">
    <property type="component" value="Unassembled WGS sequence"/>
</dbReference>
<dbReference type="InterPro" id="IPR003362">
    <property type="entry name" value="Bact_transf"/>
</dbReference>
<reference evidence="5 6" key="2">
    <citation type="submission" date="2017-12" db="EMBL/GenBank/DDBJ databases">
        <title>Genome sequence of Rhizobium sullae HCNT1 isolated from Sulla coronaria nodules and featuring peculiar denitrification phenotypes.</title>
        <authorList>
            <person name="De Diego-Diaz B."/>
            <person name="Treu L."/>
            <person name="Campanaro S."/>
            <person name="Da Silva Duarte V."/>
            <person name="Basaglia M."/>
            <person name="Favaro L."/>
            <person name="Casella S."/>
            <person name="Squartini A."/>
        </authorList>
    </citation>
    <scope>NUCLEOTIDE SEQUENCE [LARGE SCALE GENOMIC DNA]</scope>
    <source>
        <strain evidence="5 6">HCNT1</strain>
    </source>
</reference>
<dbReference type="GO" id="GO:0000271">
    <property type="term" value="P:polysaccharide biosynthetic process"/>
    <property type="evidence" value="ECO:0007669"/>
    <property type="project" value="UniProtKB-KW"/>
</dbReference>
<dbReference type="AlphaFoldDB" id="A0A2N0D7E5"/>
<protein>
    <recommendedName>
        <fullName evidence="4">Bacterial sugar transferase domain-containing protein</fullName>
    </recommendedName>
</protein>
<proteinExistence type="inferred from homology"/>